<evidence type="ECO:0000313" key="1">
    <source>
        <dbReference type="EMBL" id="GEE01064.1"/>
    </source>
</evidence>
<dbReference type="EMBL" id="BJOV01000003">
    <property type="protein sequence ID" value="GEE01064.1"/>
    <property type="molecule type" value="Genomic_DNA"/>
</dbReference>
<comment type="caution">
    <text evidence="1">The sequence shown here is derived from an EMBL/GenBank/DDBJ whole genome shotgun (WGS) entry which is preliminary data.</text>
</comment>
<organism evidence="1 2">
    <name type="scientific">Gordonia spumicola</name>
    <dbReference type="NCBI Taxonomy" id="589161"/>
    <lineage>
        <taxon>Bacteria</taxon>
        <taxon>Bacillati</taxon>
        <taxon>Actinomycetota</taxon>
        <taxon>Actinomycetes</taxon>
        <taxon>Mycobacteriales</taxon>
        <taxon>Gordoniaceae</taxon>
        <taxon>Gordonia</taxon>
    </lineage>
</organism>
<reference evidence="2" key="1">
    <citation type="submission" date="2019-06" db="EMBL/GenBank/DDBJ databases">
        <title>Gordonia isolated from sludge of a wastewater treatment plant.</title>
        <authorList>
            <person name="Tamura T."/>
            <person name="Aoyama K."/>
            <person name="Kang Y."/>
            <person name="Saito S."/>
            <person name="Akiyama N."/>
            <person name="Yazawa K."/>
            <person name="Gonoi T."/>
            <person name="Mikami Y."/>
        </authorList>
    </citation>
    <scope>NUCLEOTIDE SEQUENCE [LARGE SCALE GENOMIC DNA]</scope>
    <source>
        <strain evidence="2">NBRC 107696</strain>
    </source>
</reference>
<dbReference type="RefSeq" id="WP_161894910.1">
    <property type="nucleotide sequence ID" value="NZ_BJOV01000003.1"/>
</dbReference>
<protein>
    <recommendedName>
        <fullName evidence="3">DUF559 domain-containing protein</fullName>
    </recommendedName>
</protein>
<proteinExistence type="predicted"/>
<dbReference type="AlphaFoldDB" id="A0A7I9V759"/>
<dbReference type="Proteomes" id="UP000444960">
    <property type="component" value="Unassembled WGS sequence"/>
</dbReference>
<evidence type="ECO:0008006" key="3">
    <source>
        <dbReference type="Google" id="ProtNLM"/>
    </source>
</evidence>
<evidence type="ECO:0000313" key="2">
    <source>
        <dbReference type="Proteomes" id="UP000444960"/>
    </source>
</evidence>
<name>A0A7I9V759_9ACTN</name>
<accession>A0A7I9V759</accession>
<dbReference type="OrthoDB" id="5146042at2"/>
<gene>
    <name evidence="1" type="ORF">nbrc107696_15100</name>
</gene>
<sequence>MRVYPGVYITHAGPIGWRQRAWAAVLDAAPAAVSHESALRAHRGDGQVGDGAPIHIAVCAHRKVTRRPGVVVHRRATFAEDVQAVSLPRIRLEEAILDVASSARTVVAAVGCLSEWIGGRRTTADRLIGALSRRARIPQRALIHDLLGDLRDGACSVLEHSYFLNVERAHGLPTPVRQSPTEAGRHGFRDLTYPQWGLVIELDGRAFHDSPADRDRDMERDLDAAVDGGLATLRAGWGQGCVRPCQTAVKVGRLLNRLGWTDRAHPCGKPDCAARFQV</sequence>
<keyword evidence="2" id="KW-1185">Reference proteome</keyword>